<dbReference type="AlphaFoldDB" id="A0A0N8GMD7"/>
<dbReference type="STRING" id="360411.AC812_10930"/>
<sequence>MFQEKMGGQNARKASADPSIFPVTRCIILFSPVNPALQQGTFLLVTSSPRGSQRCEAMRWSFPFLFTDL</sequence>
<organism evidence="1 2">
    <name type="scientific">Bellilinea caldifistulae</name>
    <dbReference type="NCBI Taxonomy" id="360411"/>
    <lineage>
        <taxon>Bacteria</taxon>
        <taxon>Bacillati</taxon>
        <taxon>Chloroflexota</taxon>
        <taxon>Anaerolineae</taxon>
        <taxon>Anaerolineales</taxon>
        <taxon>Anaerolineaceae</taxon>
        <taxon>Bellilinea</taxon>
    </lineage>
</organism>
<dbReference type="EMBL" id="LGHJ01000016">
    <property type="protein sequence ID" value="KPL75010.1"/>
    <property type="molecule type" value="Genomic_DNA"/>
</dbReference>
<accession>A0A0N8GMD7</accession>
<keyword evidence="2" id="KW-1185">Reference proteome</keyword>
<gene>
    <name evidence="1" type="ORF">AC812_10930</name>
</gene>
<comment type="caution">
    <text evidence="1">The sequence shown here is derived from an EMBL/GenBank/DDBJ whole genome shotgun (WGS) entry which is preliminary data.</text>
</comment>
<evidence type="ECO:0000313" key="1">
    <source>
        <dbReference type="EMBL" id="KPL75010.1"/>
    </source>
</evidence>
<evidence type="ECO:0000313" key="2">
    <source>
        <dbReference type="Proteomes" id="UP000050514"/>
    </source>
</evidence>
<protein>
    <submittedName>
        <fullName evidence="1">Uncharacterized protein</fullName>
    </submittedName>
</protein>
<name>A0A0N8GMD7_9CHLR</name>
<proteinExistence type="predicted"/>
<dbReference type="Proteomes" id="UP000050514">
    <property type="component" value="Unassembled WGS sequence"/>
</dbReference>
<reference evidence="1 2" key="1">
    <citation type="submission" date="2015-07" db="EMBL/GenBank/DDBJ databases">
        <title>Draft genome of Bellilinea caldifistulae DSM 17877.</title>
        <authorList>
            <person name="Hemp J."/>
            <person name="Ward L.M."/>
            <person name="Pace L.A."/>
            <person name="Fischer W.W."/>
        </authorList>
    </citation>
    <scope>NUCLEOTIDE SEQUENCE [LARGE SCALE GENOMIC DNA]</scope>
    <source>
        <strain evidence="1 2">GOMI-1</strain>
    </source>
</reference>